<dbReference type="Gene3D" id="3.75.10.10">
    <property type="entry name" value="L-arginine/glycine Amidinotransferase, Chain A"/>
    <property type="match status" value="1"/>
</dbReference>
<feature type="active site" evidence="3">
    <location>
        <position position="266"/>
    </location>
</feature>
<keyword evidence="6" id="KW-1185">Reference proteome</keyword>
<evidence type="ECO:0000256" key="3">
    <source>
        <dbReference type="PIRSR" id="PIRSR633195-1"/>
    </source>
</evidence>
<dbReference type="STRING" id="1445510.YC6258_01313"/>
<feature type="active site" description="Amidino-cysteine intermediate" evidence="3">
    <location>
        <position position="372"/>
    </location>
</feature>
<evidence type="ECO:0000313" key="5">
    <source>
        <dbReference type="EMBL" id="AJQ93361.1"/>
    </source>
</evidence>
<feature type="region of interest" description="Disordered" evidence="4">
    <location>
        <begin position="1"/>
        <end position="29"/>
    </location>
</feature>
<organism evidence="5 6">
    <name type="scientific">Gynuella sunshinyii YC6258</name>
    <dbReference type="NCBI Taxonomy" id="1445510"/>
    <lineage>
        <taxon>Bacteria</taxon>
        <taxon>Pseudomonadati</taxon>
        <taxon>Pseudomonadota</taxon>
        <taxon>Gammaproteobacteria</taxon>
        <taxon>Oceanospirillales</taxon>
        <taxon>Saccharospirillaceae</taxon>
        <taxon>Gynuella</taxon>
    </lineage>
</organism>
<proteinExistence type="inferred from homology"/>
<reference evidence="5 6" key="1">
    <citation type="submission" date="2014-01" db="EMBL/GenBank/DDBJ databases">
        <title>Full genme sequencing of cellulolytic bacterium Gynuella sunshinyii YC6258T gen. nov., sp. nov.</title>
        <authorList>
            <person name="Khan H."/>
            <person name="Chung E.J."/>
            <person name="Chung Y.R."/>
        </authorList>
    </citation>
    <scope>NUCLEOTIDE SEQUENCE [LARGE SCALE GENOMIC DNA]</scope>
    <source>
        <strain evidence="5 6">YC6258</strain>
    </source>
</reference>
<dbReference type="InterPro" id="IPR033195">
    <property type="entry name" value="AmidinoTrfase"/>
</dbReference>
<dbReference type="GO" id="GO:0016787">
    <property type="term" value="F:hydrolase activity"/>
    <property type="evidence" value="ECO:0007669"/>
    <property type="project" value="UniProtKB-KW"/>
</dbReference>
<accession>A0A0C5VGN2</accession>
<evidence type="ECO:0000313" key="6">
    <source>
        <dbReference type="Proteomes" id="UP000032266"/>
    </source>
</evidence>
<feature type="active site" evidence="3">
    <location>
        <position position="217"/>
    </location>
</feature>
<keyword evidence="5" id="KW-0378">Hydrolase</keyword>
<dbReference type="KEGG" id="gsn:YC6258_01313"/>
<dbReference type="HOGENOM" id="CLU_047415_1_0_6"/>
<dbReference type="AlphaFoldDB" id="A0A0C5VGN2"/>
<dbReference type="SUPFAM" id="SSF55909">
    <property type="entry name" value="Pentein"/>
    <property type="match status" value="1"/>
</dbReference>
<dbReference type="GO" id="GO:0006601">
    <property type="term" value="P:creatine biosynthetic process"/>
    <property type="evidence" value="ECO:0007669"/>
    <property type="project" value="TreeGrafter"/>
</dbReference>
<dbReference type="EMBL" id="CP007142">
    <property type="protein sequence ID" value="AJQ93361.1"/>
    <property type="molecule type" value="Genomic_DNA"/>
</dbReference>
<dbReference type="GO" id="GO:0015068">
    <property type="term" value="F:glycine amidinotransferase activity"/>
    <property type="evidence" value="ECO:0007669"/>
    <property type="project" value="TreeGrafter"/>
</dbReference>
<feature type="compositionally biased region" description="Polar residues" evidence="4">
    <location>
        <begin position="18"/>
        <end position="29"/>
    </location>
</feature>
<comment type="similarity">
    <text evidence="1">Belongs to the amidinotransferase family.</text>
</comment>
<protein>
    <submittedName>
        <fullName evidence="5">N-Dimethylarginine dimethylaminohydrolase</fullName>
    </submittedName>
</protein>
<evidence type="ECO:0000256" key="2">
    <source>
        <dbReference type="ARBA" id="ARBA00022679"/>
    </source>
</evidence>
<gene>
    <name evidence="5" type="ORF">YC6258_01313</name>
</gene>
<evidence type="ECO:0000256" key="4">
    <source>
        <dbReference type="SAM" id="MobiDB-lite"/>
    </source>
</evidence>
<sequence>MKLSNKQTKHSEHENDSQQKQSATMTKSSPVNVWNEWDPLEEVIVGTALGASTRMLDHFWDYASHVPGNKQLYRRFYHAQPAPVELVSKAEDEIDGFIKILEREGVTVRRPSPADSLAAFATPYWSEKSGYNVMNPRDLLLVIGDQIIEAPSAWRHRYFETFAYRPLIQEYYQNGARWSAAPRPMLRDELYDPNGIRSEPDSHPRTYLTREDEPVFDAASFIRCGRDIIAQRDQCTNLAGIEWLQRHLGTDFKIHIIENKHNNPIHIDNTFVPLAPGRALVHPLWLQNIPEALSDWELLVPEIPAIDPKPNMLGLMPSVSPWISLNVLSLDEKHVCVEASATELIRQLKGWGFTPIPIPYTAPTYFGGSFHCTTLDIRRRGSLKSYC</sequence>
<dbReference type="RefSeq" id="WP_044616182.1">
    <property type="nucleotide sequence ID" value="NZ_CP007142.1"/>
</dbReference>
<dbReference type="Proteomes" id="UP000032266">
    <property type="component" value="Chromosome"/>
</dbReference>
<evidence type="ECO:0000256" key="1">
    <source>
        <dbReference type="ARBA" id="ARBA00006943"/>
    </source>
</evidence>
<name>A0A0C5VGN2_9GAMM</name>
<keyword evidence="2" id="KW-0808">Transferase</keyword>
<dbReference type="PANTHER" id="PTHR10488:SF1">
    <property type="entry name" value="GLYCINE AMIDINOTRANSFERASE, MITOCHONDRIAL"/>
    <property type="match status" value="1"/>
</dbReference>
<dbReference type="PANTHER" id="PTHR10488">
    <property type="entry name" value="GLYCINE AMIDINOTRANSFERASE, MITOCHONDRIAL"/>
    <property type="match status" value="1"/>
</dbReference>